<gene>
    <name evidence="1" type="ORF">AVDCRST_MAG11-2361</name>
</gene>
<reference evidence="1" key="1">
    <citation type="submission" date="2020-02" db="EMBL/GenBank/DDBJ databases">
        <authorList>
            <person name="Meier V. D."/>
        </authorList>
    </citation>
    <scope>NUCLEOTIDE SEQUENCE</scope>
    <source>
        <strain evidence="1">AVDCRST_MAG11</strain>
    </source>
</reference>
<evidence type="ECO:0000313" key="1">
    <source>
        <dbReference type="EMBL" id="CAA9328435.1"/>
    </source>
</evidence>
<protein>
    <recommendedName>
        <fullName evidence="2">Peptidase M3</fullName>
    </recommendedName>
</protein>
<organism evidence="1">
    <name type="scientific">uncultured Gemmatimonadaceae bacterium</name>
    <dbReference type="NCBI Taxonomy" id="246130"/>
    <lineage>
        <taxon>Bacteria</taxon>
        <taxon>Pseudomonadati</taxon>
        <taxon>Gemmatimonadota</taxon>
        <taxon>Gemmatimonadia</taxon>
        <taxon>Gemmatimonadales</taxon>
        <taxon>Gemmatimonadaceae</taxon>
        <taxon>environmental samples</taxon>
    </lineage>
</organism>
<accession>A0A6J4LD31</accession>
<name>A0A6J4LD31_9BACT</name>
<sequence>MTAPSARGGRTRGALTLERLRQGGEAFSEAVSREYYLSGAGHKATAALQPIYDEHRQVLGRDALELTVGMLKDAAPGSDEERSARTLAEWQAETQASRELAGHDEREIAWEASAVLRLDDGRTLPYQSASIEMANAGDRAERLTIERARAALVGAELAPLKRDRLQRERELTESLDLAAGYNATFERLSGVPLLALRDECAAFLRDTQAMWDDVYAEFVRRGLGIDPAEATRADALALLRAREFDPYFPAADMEPAIRRQVAEMGIDPVAGGRITFDTGDREGKRSRAFCSPVRVPDEVYLVLRPHGGQTDWTTFLHELGHALHFAYMRPSLPFEYRWLGDNSITEGYAMLFDHLSQNALWLARYTGLGRARVPGFRRAAAFEELHFLRRYCAKLIYEVELYDGGTSWASLPDLYVTTLSGATTFRYSPADAFVDVDPRFYSTRYLRAWQLQALLAETLTERFNEDWFRNPAAGPWVVGELLGEGQRELAPELAERVAGRGLSFAPLVRAIEGMLA</sequence>
<evidence type="ECO:0008006" key="2">
    <source>
        <dbReference type="Google" id="ProtNLM"/>
    </source>
</evidence>
<dbReference type="AlphaFoldDB" id="A0A6J4LD31"/>
<dbReference type="SUPFAM" id="SSF55486">
    <property type="entry name" value="Metalloproteases ('zincins'), catalytic domain"/>
    <property type="match status" value="1"/>
</dbReference>
<proteinExistence type="predicted"/>
<dbReference type="Gene3D" id="1.10.1370.30">
    <property type="match status" value="1"/>
</dbReference>
<dbReference type="EMBL" id="CADCTU010000536">
    <property type="protein sequence ID" value="CAA9328435.1"/>
    <property type="molecule type" value="Genomic_DNA"/>
</dbReference>